<feature type="transmembrane region" description="Helical" evidence="1">
    <location>
        <begin position="112"/>
        <end position="133"/>
    </location>
</feature>
<dbReference type="AlphaFoldDB" id="A0AAN7LD55"/>
<keyword evidence="1" id="KW-1133">Transmembrane helix</keyword>
<dbReference type="PANTHER" id="PTHR37172:SF3">
    <property type="entry name" value="TRANSMEMBRANE PROTEIN"/>
    <property type="match status" value="1"/>
</dbReference>
<sequence>MRPEWLAVVSSSIKRLFHVLTITLLGLLLPLSFLLLARLSFVNFTSSLPPPSSSSHPSTHIPFPLSLFFHPKSLNPVHAIVSLFCLSVLLHCLTGWTLFLAGPPPKTTAGGYHRLGLAWALLCTMHVSVGLGIEGSLATGISSLQHLDSQWSTATRAVVFLGMHETMVHWYRAVVRPVVDDTVYGADGGNRRWPEKAALAAAYGGLWWWKLRDEVESMITIPLVKKEMRMGLEMVDFWGWWLYYLTATIGMIRAVRAVLWAASHLVSRRAGHKVDGSIVDQDIV</sequence>
<comment type="caution">
    <text evidence="2">The sequence shown here is derived from an EMBL/GenBank/DDBJ whole genome shotgun (WGS) entry which is preliminary data.</text>
</comment>
<feature type="transmembrane region" description="Helical" evidence="1">
    <location>
        <begin position="79"/>
        <end position="100"/>
    </location>
</feature>
<dbReference type="Proteomes" id="UP001346149">
    <property type="component" value="Unassembled WGS sequence"/>
</dbReference>
<feature type="transmembrane region" description="Helical" evidence="1">
    <location>
        <begin position="238"/>
        <end position="259"/>
    </location>
</feature>
<keyword evidence="1" id="KW-0472">Membrane</keyword>
<dbReference type="PANTHER" id="PTHR37172">
    <property type="entry name" value="TRANSMEMBRANE PROTEIN"/>
    <property type="match status" value="1"/>
</dbReference>
<evidence type="ECO:0000256" key="1">
    <source>
        <dbReference type="SAM" id="Phobius"/>
    </source>
</evidence>
<name>A0AAN7LD55_TRANT</name>
<keyword evidence="1" id="KW-0812">Transmembrane</keyword>
<protein>
    <recommendedName>
        <fullName evidence="4">Transmembrane protein</fullName>
    </recommendedName>
</protein>
<accession>A0AAN7LD55</accession>
<organism evidence="2 3">
    <name type="scientific">Trapa natans</name>
    <name type="common">Water chestnut</name>
    <dbReference type="NCBI Taxonomy" id="22666"/>
    <lineage>
        <taxon>Eukaryota</taxon>
        <taxon>Viridiplantae</taxon>
        <taxon>Streptophyta</taxon>
        <taxon>Embryophyta</taxon>
        <taxon>Tracheophyta</taxon>
        <taxon>Spermatophyta</taxon>
        <taxon>Magnoliopsida</taxon>
        <taxon>eudicotyledons</taxon>
        <taxon>Gunneridae</taxon>
        <taxon>Pentapetalae</taxon>
        <taxon>rosids</taxon>
        <taxon>malvids</taxon>
        <taxon>Myrtales</taxon>
        <taxon>Lythraceae</taxon>
        <taxon>Trapa</taxon>
    </lineage>
</organism>
<evidence type="ECO:0000313" key="2">
    <source>
        <dbReference type="EMBL" id="KAK4782039.1"/>
    </source>
</evidence>
<proteinExistence type="predicted"/>
<evidence type="ECO:0000313" key="3">
    <source>
        <dbReference type="Proteomes" id="UP001346149"/>
    </source>
</evidence>
<evidence type="ECO:0008006" key="4">
    <source>
        <dbReference type="Google" id="ProtNLM"/>
    </source>
</evidence>
<keyword evidence="3" id="KW-1185">Reference proteome</keyword>
<gene>
    <name evidence="2" type="ORF">SAY86_016141</name>
</gene>
<reference evidence="2 3" key="1">
    <citation type="journal article" date="2023" name="Hortic Res">
        <title>Pangenome of water caltrop reveals structural variations and asymmetric subgenome divergence after allopolyploidization.</title>
        <authorList>
            <person name="Zhang X."/>
            <person name="Chen Y."/>
            <person name="Wang L."/>
            <person name="Yuan Y."/>
            <person name="Fang M."/>
            <person name="Shi L."/>
            <person name="Lu R."/>
            <person name="Comes H.P."/>
            <person name="Ma Y."/>
            <person name="Chen Y."/>
            <person name="Huang G."/>
            <person name="Zhou Y."/>
            <person name="Zheng Z."/>
            <person name="Qiu Y."/>
        </authorList>
    </citation>
    <scope>NUCLEOTIDE SEQUENCE [LARGE SCALE GENOMIC DNA]</scope>
    <source>
        <strain evidence="2">F231</strain>
    </source>
</reference>
<dbReference type="EMBL" id="JAXQNO010000016">
    <property type="protein sequence ID" value="KAK4782039.1"/>
    <property type="molecule type" value="Genomic_DNA"/>
</dbReference>